<proteinExistence type="predicted"/>
<evidence type="ECO:0000313" key="2">
    <source>
        <dbReference type="Proteomes" id="UP000548304"/>
    </source>
</evidence>
<keyword evidence="2" id="KW-1185">Reference proteome</keyword>
<dbReference type="AlphaFoldDB" id="A0A852Z105"/>
<comment type="caution">
    <text evidence="1">The sequence shown here is derived from an EMBL/GenBank/DDBJ whole genome shotgun (WGS) entry which is preliminary data.</text>
</comment>
<organism evidence="1 2">
    <name type="scientific">Actinopolyspora biskrensis</name>
    <dbReference type="NCBI Taxonomy" id="1470178"/>
    <lineage>
        <taxon>Bacteria</taxon>
        <taxon>Bacillati</taxon>
        <taxon>Actinomycetota</taxon>
        <taxon>Actinomycetes</taxon>
        <taxon>Actinopolysporales</taxon>
        <taxon>Actinopolysporaceae</taxon>
        <taxon>Actinopolyspora</taxon>
    </lineage>
</organism>
<reference evidence="1 2" key="1">
    <citation type="submission" date="2020-07" db="EMBL/GenBank/DDBJ databases">
        <title>Genomic Encyclopedia of Type Strains, Phase III (KMG-III): the genomes of soil and plant-associated and newly described type strains.</title>
        <authorList>
            <person name="Whitman W."/>
        </authorList>
    </citation>
    <scope>NUCLEOTIDE SEQUENCE [LARGE SCALE GENOMIC DNA]</scope>
    <source>
        <strain evidence="1 2">CECT 8576</strain>
    </source>
</reference>
<protein>
    <submittedName>
        <fullName evidence="1">Uncharacterized protein</fullName>
    </submittedName>
</protein>
<sequence>MSTTDGRPWRARTEFVRWHGNDREFRHRSGRAPRGLNLSGEILRSVIPFPAGRQMPEEFLGEAG</sequence>
<dbReference type="Proteomes" id="UP000548304">
    <property type="component" value="Unassembled WGS sequence"/>
</dbReference>
<evidence type="ECO:0000313" key="1">
    <source>
        <dbReference type="EMBL" id="NYH77336.1"/>
    </source>
</evidence>
<dbReference type="EMBL" id="JACBYW010000001">
    <property type="protein sequence ID" value="NYH77336.1"/>
    <property type="molecule type" value="Genomic_DNA"/>
</dbReference>
<gene>
    <name evidence="1" type="ORF">FHR84_000650</name>
</gene>
<name>A0A852Z105_9ACTN</name>
<accession>A0A852Z105</accession>